<dbReference type="GO" id="GO:0005524">
    <property type="term" value="F:ATP binding"/>
    <property type="evidence" value="ECO:0007669"/>
    <property type="project" value="UniProtKB-KW"/>
</dbReference>
<dbReference type="SMART" id="SM00382">
    <property type="entry name" value="AAA"/>
    <property type="match status" value="2"/>
</dbReference>
<evidence type="ECO:0000256" key="5">
    <source>
        <dbReference type="ARBA" id="ARBA00022989"/>
    </source>
</evidence>
<dbReference type="WBParaSite" id="MhA1_Contig0.frz3.gene79">
    <property type="protein sequence ID" value="MhA1_Contig0.frz3.gene79"/>
    <property type="gene ID" value="MhA1_Contig0.frz3.gene79"/>
</dbReference>
<dbReference type="Pfam" id="PF00664">
    <property type="entry name" value="ABC_membrane"/>
    <property type="match status" value="1"/>
</dbReference>
<dbReference type="InterPro" id="IPR036640">
    <property type="entry name" value="ABC1_TM_sf"/>
</dbReference>
<evidence type="ECO:0000256" key="4">
    <source>
        <dbReference type="ARBA" id="ARBA00022840"/>
    </source>
</evidence>
<evidence type="ECO:0000259" key="8">
    <source>
        <dbReference type="PROSITE" id="PS50893"/>
    </source>
</evidence>
<dbReference type="InterPro" id="IPR011527">
    <property type="entry name" value="ABC1_TM_dom"/>
</dbReference>
<keyword evidence="2 7" id="KW-0812">Transmembrane</keyword>
<dbReference type="InterPro" id="IPR039421">
    <property type="entry name" value="Type_1_exporter"/>
</dbReference>
<evidence type="ECO:0000256" key="3">
    <source>
        <dbReference type="ARBA" id="ARBA00022741"/>
    </source>
</evidence>
<evidence type="ECO:0000256" key="2">
    <source>
        <dbReference type="ARBA" id="ARBA00022692"/>
    </source>
</evidence>
<dbReference type="GO" id="GO:0016887">
    <property type="term" value="F:ATP hydrolysis activity"/>
    <property type="evidence" value="ECO:0007669"/>
    <property type="project" value="InterPro"/>
</dbReference>
<feature type="domain" description="ABC transporter" evidence="8">
    <location>
        <begin position="777"/>
        <end position="990"/>
    </location>
</feature>
<dbReference type="OMA" id="CEGWIGL"/>
<reference evidence="11" key="1">
    <citation type="submission" date="2016-11" db="UniProtKB">
        <authorList>
            <consortium name="WormBaseParasite"/>
        </authorList>
    </citation>
    <scope>IDENTIFICATION</scope>
</reference>
<dbReference type="InterPro" id="IPR003439">
    <property type="entry name" value="ABC_transporter-like_ATP-bd"/>
</dbReference>
<keyword evidence="4" id="KW-0067">ATP-binding</keyword>
<dbReference type="SUPFAM" id="SSF90123">
    <property type="entry name" value="ABC transporter transmembrane region"/>
    <property type="match status" value="1"/>
</dbReference>
<keyword evidence="10" id="KW-1185">Reference proteome</keyword>
<feature type="domain" description="ABC transporter" evidence="8">
    <location>
        <begin position="68"/>
        <end position="287"/>
    </location>
</feature>
<feature type="transmembrane region" description="Helical" evidence="7">
    <location>
        <begin position="575"/>
        <end position="593"/>
    </location>
</feature>
<name>A0A1I8AW56_MELHA</name>
<dbReference type="Proteomes" id="UP000095281">
    <property type="component" value="Unplaced"/>
</dbReference>
<dbReference type="SUPFAM" id="SSF52540">
    <property type="entry name" value="P-loop containing nucleoside triphosphate hydrolases"/>
    <property type="match status" value="2"/>
</dbReference>
<evidence type="ECO:0000313" key="10">
    <source>
        <dbReference type="Proteomes" id="UP000095281"/>
    </source>
</evidence>
<dbReference type="PROSITE" id="PS50929">
    <property type="entry name" value="ABC_TM1F"/>
    <property type="match status" value="1"/>
</dbReference>
<keyword evidence="5 7" id="KW-1133">Transmembrane helix</keyword>
<feature type="transmembrane region" description="Helical" evidence="7">
    <location>
        <begin position="20"/>
        <end position="39"/>
    </location>
</feature>
<feature type="transmembrane region" description="Helical" evidence="7">
    <location>
        <begin position="677"/>
        <end position="701"/>
    </location>
</feature>
<proteinExistence type="predicted"/>
<feature type="transmembrane region" description="Helical" evidence="7">
    <location>
        <begin position="599"/>
        <end position="616"/>
    </location>
</feature>
<feature type="transmembrane region" description="Helical" evidence="7">
    <location>
        <begin position="506"/>
        <end position="527"/>
    </location>
</feature>
<comment type="subcellular location">
    <subcellularLocation>
        <location evidence="1">Membrane</location>
        <topology evidence="1">Multi-pass membrane protein</topology>
    </subcellularLocation>
</comment>
<feature type="transmembrane region" description="Helical" evidence="7">
    <location>
        <begin position="51"/>
        <end position="73"/>
    </location>
</feature>
<organism evidence="10 11">
    <name type="scientific">Meloidogyne hapla</name>
    <name type="common">Root-knot nematode worm</name>
    <dbReference type="NCBI Taxonomy" id="6305"/>
    <lineage>
        <taxon>Eukaryota</taxon>
        <taxon>Metazoa</taxon>
        <taxon>Ecdysozoa</taxon>
        <taxon>Nematoda</taxon>
        <taxon>Chromadorea</taxon>
        <taxon>Rhabditida</taxon>
        <taxon>Tylenchina</taxon>
        <taxon>Tylenchomorpha</taxon>
        <taxon>Tylenchoidea</taxon>
        <taxon>Meloidogynidae</taxon>
        <taxon>Meloidogyninae</taxon>
        <taxon>Meloidogyne</taxon>
    </lineage>
</organism>
<dbReference type="Pfam" id="PF00005">
    <property type="entry name" value="ABC_tran"/>
    <property type="match status" value="2"/>
</dbReference>
<dbReference type="PANTHER" id="PTHR24221">
    <property type="entry name" value="ATP-BINDING CASSETTE SUB-FAMILY B"/>
    <property type="match status" value="1"/>
</dbReference>
<dbReference type="FunFam" id="3.40.50.300:FF:000913">
    <property type="entry name" value="ABC multidrug transporter SitT"/>
    <property type="match status" value="1"/>
</dbReference>
<dbReference type="GO" id="GO:0140359">
    <property type="term" value="F:ABC-type transporter activity"/>
    <property type="evidence" value="ECO:0007669"/>
    <property type="project" value="InterPro"/>
</dbReference>
<feature type="transmembrane region" description="Helical" evidence="7">
    <location>
        <begin position="434"/>
        <end position="458"/>
    </location>
</feature>
<keyword evidence="6 7" id="KW-0472">Membrane</keyword>
<accession>A0A1I8AW56</accession>
<dbReference type="GO" id="GO:0016020">
    <property type="term" value="C:membrane"/>
    <property type="evidence" value="ECO:0007669"/>
    <property type="project" value="UniProtKB-SubCell"/>
</dbReference>
<evidence type="ECO:0000256" key="1">
    <source>
        <dbReference type="ARBA" id="ARBA00004141"/>
    </source>
</evidence>
<dbReference type="InterPro" id="IPR027417">
    <property type="entry name" value="P-loop_NTPase"/>
</dbReference>
<dbReference type="PANTHER" id="PTHR24221:SF566">
    <property type="entry name" value="P-GLYCOPROTEIN RELATED"/>
    <property type="match status" value="1"/>
</dbReference>
<dbReference type="InterPro" id="IPR017871">
    <property type="entry name" value="ABC_transporter-like_CS"/>
</dbReference>
<dbReference type="PROSITE" id="PS50893">
    <property type="entry name" value="ABC_TRANSPORTER_2"/>
    <property type="match status" value="2"/>
</dbReference>
<dbReference type="Gene3D" id="1.20.1560.10">
    <property type="entry name" value="ABC transporter type 1, transmembrane domain"/>
    <property type="match status" value="1"/>
</dbReference>
<evidence type="ECO:0000256" key="6">
    <source>
        <dbReference type="ARBA" id="ARBA00023136"/>
    </source>
</evidence>
<keyword evidence="3" id="KW-0547">Nucleotide-binding</keyword>
<feature type="domain" description="ABC transmembrane type-1" evidence="9">
    <location>
        <begin position="506"/>
        <end position="742"/>
    </location>
</feature>
<dbReference type="Gene3D" id="3.40.50.300">
    <property type="entry name" value="P-loop containing nucleotide triphosphate hydrolases"/>
    <property type="match status" value="2"/>
</dbReference>
<evidence type="ECO:0000313" key="11">
    <source>
        <dbReference type="WBParaSite" id="MhA1_Contig0.frz3.gene79"/>
    </source>
</evidence>
<dbReference type="AlphaFoldDB" id="A0A1I8AW56"/>
<evidence type="ECO:0000256" key="7">
    <source>
        <dbReference type="SAM" id="Phobius"/>
    </source>
</evidence>
<sequence>MEHKKITEERLRASSVYNSLAQVLFTELIFTAALCFGVWRSGNENPGRLGALAINMLFLCAQSVSIGFHINGVSTAKQSAKEMQNILREAPMIERDIPVQRSTLLHLAIVGASGSGKSTITALILRFYDPCSGTEPVLFDGTIADNIRYGLLGASQGDVNDAARRAESWSFISALPDGMRTRVGDRGVQLSGGQKQRVAICRAVIRNPSLMIFDEATSALDTKHEGEVQKAIDAAIRGVSTITIAHRLSTIRKADRIIVLDEGRIVEQGSPEELLSNPNGQFMRMFLDQKLATLVEPNRPPAQDRLTELKSIGGARRDSTLGGKFSIGPADQPGFMDSLMAKRQAWMRSSVGANKKLSIGKSYSVLSMDREKLALPVLSKKRSMLRSKPNVMEVAPEVEEEVKSYTEEGLSLPGKHTNLRAVWRLIRDFKGGHMHLACAIPITILRGALFLLVCFEVASLLEVSIEHEGVFRKFLPVIFSKKTSKNLHIFILKISIVPAEQLSEKVFIIACIYVARLSVALYGHGFCTHMRLQMFRQLLRHGVAYFDEDRNTPGRLVHKLISDTASLNRILGSKLDMLLPSLVCAFVSITIALFLNWKLALLCGFQFPAFFFVRIVEVRETSKRQRQMAEEEKKAATYTSIFLTNMPTIKAYSLQSHFHRVFCDALRPLKKAMRRQSIVSAFVFACQFSFTYILCAITLHIGEIMMLANEIGPFDYLRVVLLTQFGANYLSLLVASVSDLKKARTAAEGILNVLIEPAADMDNMSDEGFRPKFEGRLRLHRVEFRYPSRPIVPILRNISFEVKSGETLAIVGPSGCGKSTLMALMQRMYSPKRGQVLLDGYNLRQINAQYLHRVIVSVGQEPTLFSFTIRENIAFGLPEDEAGLDRVQEAAKLANIHDFIESLPKGYETEVGEFGGQLSGGQKQRIAIARAIIRKPVLLLLDEATAALDSASERAVQSALDRASQHCTCIQGTHQELMANKGLYYEMNQIDQA</sequence>
<dbReference type="InterPro" id="IPR003593">
    <property type="entry name" value="AAA+_ATPase"/>
</dbReference>
<protein>
    <submittedName>
        <fullName evidence="11">ABC transporter domain-containing protein</fullName>
    </submittedName>
</protein>
<feature type="transmembrane region" description="Helical" evidence="7">
    <location>
        <begin position="716"/>
        <end position="735"/>
    </location>
</feature>
<evidence type="ECO:0000259" key="9">
    <source>
        <dbReference type="PROSITE" id="PS50929"/>
    </source>
</evidence>
<dbReference type="PROSITE" id="PS00211">
    <property type="entry name" value="ABC_TRANSPORTER_1"/>
    <property type="match status" value="2"/>
</dbReference>